<feature type="compositionally biased region" description="Polar residues" evidence="1">
    <location>
        <begin position="521"/>
        <end position="530"/>
    </location>
</feature>
<evidence type="ECO:0008006" key="5">
    <source>
        <dbReference type="Google" id="ProtNLM"/>
    </source>
</evidence>
<feature type="transmembrane region" description="Helical" evidence="2">
    <location>
        <begin position="178"/>
        <end position="201"/>
    </location>
</feature>
<keyword evidence="2" id="KW-1133">Transmembrane helix</keyword>
<keyword evidence="4" id="KW-1185">Reference proteome</keyword>
<comment type="caution">
    <text evidence="3">The sequence shown here is derived from an EMBL/GenBank/DDBJ whole genome shotgun (WGS) entry which is preliminary data.</text>
</comment>
<gene>
    <name evidence="3" type="ORF">AAAT34_07925</name>
</gene>
<organism evidence="3 4">
    <name type="scientific">Hallella faecis</name>
    <dbReference type="NCBI Taxonomy" id="2841596"/>
    <lineage>
        <taxon>Bacteria</taxon>
        <taxon>Pseudomonadati</taxon>
        <taxon>Bacteroidota</taxon>
        <taxon>Bacteroidia</taxon>
        <taxon>Bacteroidales</taxon>
        <taxon>Prevotellaceae</taxon>
        <taxon>Hallella</taxon>
    </lineage>
</organism>
<accession>A0ABV1FRE2</accession>
<proteinExistence type="predicted"/>
<evidence type="ECO:0000313" key="4">
    <source>
        <dbReference type="Proteomes" id="UP001487296"/>
    </source>
</evidence>
<dbReference type="Proteomes" id="UP001487296">
    <property type="component" value="Unassembled WGS sequence"/>
</dbReference>
<feature type="region of interest" description="Disordered" evidence="1">
    <location>
        <begin position="510"/>
        <end position="544"/>
    </location>
</feature>
<keyword evidence="2" id="KW-0472">Membrane</keyword>
<evidence type="ECO:0000256" key="2">
    <source>
        <dbReference type="SAM" id="Phobius"/>
    </source>
</evidence>
<feature type="transmembrane region" description="Helical" evidence="2">
    <location>
        <begin position="144"/>
        <end position="166"/>
    </location>
</feature>
<dbReference type="RefSeq" id="WP_215760029.1">
    <property type="nucleotide sequence ID" value="NZ_JAHKBE010000027.1"/>
</dbReference>
<dbReference type="EMBL" id="JBBNFP010000028">
    <property type="protein sequence ID" value="MEQ2486983.1"/>
    <property type="molecule type" value="Genomic_DNA"/>
</dbReference>
<evidence type="ECO:0000256" key="1">
    <source>
        <dbReference type="SAM" id="MobiDB-lite"/>
    </source>
</evidence>
<evidence type="ECO:0000313" key="3">
    <source>
        <dbReference type="EMBL" id="MEQ2486983.1"/>
    </source>
</evidence>
<protein>
    <recommendedName>
        <fullName evidence="5">MotA/TolQ/ExbB proton channel domain-containing protein</fullName>
    </recommendedName>
</protein>
<name>A0ABV1FRE2_9BACT</name>
<sequence>MIELFLIIIIVAILICTQISLGKSAKSKIDILKSVFNSLSKANENKFETQTIYVPKQKIKVVTWREIKERLGAYCVNTPSNEDGIQVIIINNENEVAKEIENSINTYLIKNKGAVSDFNLIKDIVERNCDAVESEIESVTPLPLYLGLVGTMLGIIVGLGAIGLTTGFGDIQQVVDSLMSEVACAMVASLVGVLTTTFISWKSRKCNVVIEADKNKFYTWIQTELLPVLSSNTVSTLTLLERNLNKFNASFGDTIVKLDEKLSKVGETYEQQLEILRRIENLDMSQMATANVKILKALDSSSKNLEDFAQYMDNSTMYLSEVRKLTKQMDSHLKETESLEIIAEFYKKQMNEIALRQDAIKSSVISVDDTLQKALASLQANAEQGLFGLKQTYVKQQDEMEKLALQQGTALMDKLAKLDLIVELVHEIQSMPKQIGNMEKALNNAIKQSDNAAKAEINAINNLAEAIRKNRISNTSGKTTSRTINEKVSEFIERGGFLSKISNVFKKKKKKSATTIEAPMSENNADSQPKGQWYEQGKQKRITK</sequence>
<keyword evidence="2" id="KW-0812">Transmembrane</keyword>
<reference evidence="3 4" key="1">
    <citation type="submission" date="2024-04" db="EMBL/GenBank/DDBJ databases">
        <title>Human intestinal bacterial collection.</title>
        <authorList>
            <person name="Pauvert C."/>
            <person name="Hitch T.C.A."/>
            <person name="Clavel T."/>
        </authorList>
    </citation>
    <scope>NUCLEOTIDE SEQUENCE [LARGE SCALE GENOMIC DNA]</scope>
    <source>
        <strain evidence="3 4">CLA-AA-H145</strain>
    </source>
</reference>